<feature type="domain" description="HTH lysR-type" evidence="5">
    <location>
        <begin position="33"/>
        <end position="90"/>
    </location>
</feature>
<dbReference type="PROSITE" id="PS50931">
    <property type="entry name" value="HTH_LYSR"/>
    <property type="match status" value="1"/>
</dbReference>
<dbReference type="SUPFAM" id="SSF53850">
    <property type="entry name" value="Periplasmic binding protein-like II"/>
    <property type="match status" value="1"/>
</dbReference>
<comment type="similarity">
    <text evidence="1">Belongs to the LysR transcriptional regulatory family.</text>
</comment>
<reference evidence="7" key="1">
    <citation type="journal article" date="2019" name="Int. J. Syst. Evol. Microbiol.">
        <title>The Global Catalogue of Microorganisms (GCM) 10K type strain sequencing project: providing services to taxonomists for standard genome sequencing and annotation.</title>
        <authorList>
            <consortium name="The Broad Institute Genomics Platform"/>
            <consortium name="The Broad Institute Genome Sequencing Center for Infectious Disease"/>
            <person name="Wu L."/>
            <person name="Ma J."/>
        </authorList>
    </citation>
    <scope>NUCLEOTIDE SEQUENCE [LARGE SCALE GENOMIC DNA]</scope>
    <source>
        <strain evidence="7">CGMCC 1.16226</strain>
    </source>
</reference>
<dbReference type="InterPro" id="IPR036388">
    <property type="entry name" value="WH-like_DNA-bd_sf"/>
</dbReference>
<sequence>MAEAFVGTTFFIQKCVIFEVIYFISDMENCMPITLRHVEVFHAIMTAGSLTKAAEFMRTSQPTLSRELATLERLLDLKLFERRSRRLFATEKALTLHAEVKRSYFGLEQLMHAAEAIRDNTNQSVLIGCLPLFSLTLMPRVCRRLLESEPSSRIGLYPVEQASLMRDLLALRYELAVIEVGVPVDGVEIGEVTAGEEVCVLPFGHPLAARAVIAPGDLDDQTLISYSSTDPYRARFQRLFPDPGSFRNIRVEVPMADAICSLVQQGVGVGLVNPFSAHAYRGRGVIVRPLSISIPFVVGICRPRGRPISTLAANAASLIAEECRLMAEEFAKPGT</sequence>
<keyword evidence="7" id="KW-1185">Reference proteome</keyword>
<dbReference type="RefSeq" id="WP_379020796.1">
    <property type="nucleotide sequence ID" value="NZ_JBHUGY010000027.1"/>
</dbReference>
<dbReference type="Gene3D" id="3.40.190.10">
    <property type="entry name" value="Periplasmic binding protein-like II"/>
    <property type="match status" value="2"/>
</dbReference>
<organism evidence="6 7">
    <name type="scientific">Mesorhizobium calcicola</name>
    <dbReference type="NCBI Taxonomy" id="1300310"/>
    <lineage>
        <taxon>Bacteria</taxon>
        <taxon>Pseudomonadati</taxon>
        <taxon>Pseudomonadota</taxon>
        <taxon>Alphaproteobacteria</taxon>
        <taxon>Hyphomicrobiales</taxon>
        <taxon>Phyllobacteriaceae</taxon>
        <taxon>Mesorhizobium</taxon>
    </lineage>
</organism>
<evidence type="ECO:0000256" key="1">
    <source>
        <dbReference type="ARBA" id="ARBA00009437"/>
    </source>
</evidence>
<dbReference type="Pfam" id="PF03466">
    <property type="entry name" value="LysR_substrate"/>
    <property type="match status" value="1"/>
</dbReference>
<keyword evidence="4" id="KW-0804">Transcription</keyword>
<dbReference type="PANTHER" id="PTHR30427">
    <property type="entry name" value="TRANSCRIPTIONAL ACTIVATOR PROTEIN LYSR"/>
    <property type="match status" value="1"/>
</dbReference>
<proteinExistence type="inferred from homology"/>
<dbReference type="InterPro" id="IPR036390">
    <property type="entry name" value="WH_DNA-bd_sf"/>
</dbReference>
<dbReference type="EMBL" id="JBHUGY010000027">
    <property type="protein sequence ID" value="MFD2054889.1"/>
    <property type="molecule type" value="Genomic_DNA"/>
</dbReference>
<name>A0ABW4WE62_9HYPH</name>
<evidence type="ECO:0000256" key="2">
    <source>
        <dbReference type="ARBA" id="ARBA00023015"/>
    </source>
</evidence>
<evidence type="ECO:0000313" key="7">
    <source>
        <dbReference type="Proteomes" id="UP001597349"/>
    </source>
</evidence>
<dbReference type="Proteomes" id="UP001597349">
    <property type="component" value="Unassembled WGS sequence"/>
</dbReference>
<dbReference type="PRINTS" id="PR00039">
    <property type="entry name" value="HTHLYSR"/>
</dbReference>
<evidence type="ECO:0000256" key="3">
    <source>
        <dbReference type="ARBA" id="ARBA00023125"/>
    </source>
</evidence>
<dbReference type="PANTHER" id="PTHR30427:SF1">
    <property type="entry name" value="TRANSCRIPTIONAL ACTIVATOR PROTEIN LYSR"/>
    <property type="match status" value="1"/>
</dbReference>
<dbReference type="InterPro" id="IPR000847">
    <property type="entry name" value="LysR_HTH_N"/>
</dbReference>
<evidence type="ECO:0000313" key="6">
    <source>
        <dbReference type="EMBL" id="MFD2054889.1"/>
    </source>
</evidence>
<keyword evidence="2" id="KW-0805">Transcription regulation</keyword>
<dbReference type="Gene3D" id="1.10.10.10">
    <property type="entry name" value="Winged helix-like DNA-binding domain superfamily/Winged helix DNA-binding domain"/>
    <property type="match status" value="1"/>
</dbReference>
<dbReference type="NCBIfam" id="NF008239">
    <property type="entry name" value="PRK11013.1"/>
    <property type="match status" value="1"/>
</dbReference>
<evidence type="ECO:0000256" key="4">
    <source>
        <dbReference type="ARBA" id="ARBA00023163"/>
    </source>
</evidence>
<gene>
    <name evidence="6" type="ORF">ACFSQT_17970</name>
</gene>
<accession>A0ABW4WE62</accession>
<comment type="caution">
    <text evidence="6">The sequence shown here is derived from an EMBL/GenBank/DDBJ whole genome shotgun (WGS) entry which is preliminary data.</text>
</comment>
<dbReference type="InterPro" id="IPR005119">
    <property type="entry name" value="LysR_subst-bd"/>
</dbReference>
<protein>
    <submittedName>
        <fullName evidence="6">LysR family transcriptional regulator</fullName>
    </submittedName>
</protein>
<evidence type="ECO:0000259" key="5">
    <source>
        <dbReference type="PROSITE" id="PS50931"/>
    </source>
</evidence>
<dbReference type="SUPFAM" id="SSF46785">
    <property type="entry name" value="Winged helix' DNA-binding domain"/>
    <property type="match status" value="1"/>
</dbReference>
<keyword evidence="3" id="KW-0238">DNA-binding</keyword>
<dbReference type="Pfam" id="PF00126">
    <property type="entry name" value="HTH_1"/>
    <property type="match status" value="1"/>
</dbReference>